<comment type="caution">
    <text evidence="2">The sequence shown here is derived from an EMBL/GenBank/DDBJ whole genome shotgun (WGS) entry which is preliminary data.</text>
</comment>
<dbReference type="Gene3D" id="3.40.630.30">
    <property type="match status" value="1"/>
</dbReference>
<proteinExistence type="predicted"/>
<feature type="domain" description="N-acetyltransferase" evidence="1">
    <location>
        <begin position="116"/>
        <end position="254"/>
    </location>
</feature>
<name>A0ABS7L995_9FIRM</name>
<dbReference type="PROSITE" id="PS51186">
    <property type="entry name" value="GNAT"/>
    <property type="match status" value="1"/>
</dbReference>
<gene>
    <name evidence="2" type="ORF">FLB61_10735</name>
</gene>
<organism evidence="2 3">
    <name type="scientific">Sellimonas caecigallum</name>
    <dbReference type="NCBI Taxonomy" id="2592333"/>
    <lineage>
        <taxon>Bacteria</taxon>
        <taxon>Bacillati</taxon>
        <taxon>Bacillota</taxon>
        <taxon>Clostridia</taxon>
        <taxon>Lachnospirales</taxon>
        <taxon>Lachnospiraceae</taxon>
        <taxon>Sellimonas</taxon>
    </lineage>
</organism>
<dbReference type="InterPro" id="IPR016181">
    <property type="entry name" value="Acyl_CoA_acyltransferase"/>
</dbReference>
<dbReference type="EMBL" id="VIRV01000018">
    <property type="protein sequence ID" value="MBY0759553.1"/>
    <property type="molecule type" value="Genomic_DNA"/>
</dbReference>
<dbReference type="Proteomes" id="UP000779049">
    <property type="component" value="Unassembled WGS sequence"/>
</dbReference>
<dbReference type="Pfam" id="PF12746">
    <property type="entry name" value="GNAT_acetyltran"/>
    <property type="match status" value="1"/>
</dbReference>
<dbReference type="RefSeq" id="WP_087201245.1">
    <property type="nucleotide sequence ID" value="NZ_CP173660.1"/>
</dbReference>
<dbReference type="CDD" id="cd04301">
    <property type="entry name" value="NAT_SF"/>
    <property type="match status" value="1"/>
</dbReference>
<dbReference type="InterPro" id="IPR000182">
    <property type="entry name" value="GNAT_dom"/>
</dbReference>
<reference evidence="2 3" key="1">
    <citation type="journal article" date="2020" name="New Microbes New Infect">
        <title>Sellimonas caecigallum sp. nov., description and genome sequence of a new member of the Sellimonas genus isolated from the cecum of feral chicken.</title>
        <authorList>
            <person name="Wongkuna S."/>
            <person name="Ghimire S."/>
            <person name="Antony L."/>
            <person name="Chankhamhaengdecha S."/>
            <person name="Janvilisri T."/>
            <person name="Scaria J."/>
        </authorList>
    </citation>
    <scope>NUCLEOTIDE SEQUENCE [LARGE SCALE GENOMIC DNA]</scope>
    <source>
        <strain evidence="2 3">SW451</strain>
    </source>
</reference>
<accession>A0ABS7L995</accession>
<keyword evidence="3" id="KW-1185">Reference proteome</keyword>
<evidence type="ECO:0000313" key="3">
    <source>
        <dbReference type="Proteomes" id="UP000779049"/>
    </source>
</evidence>
<dbReference type="SUPFAM" id="SSF55729">
    <property type="entry name" value="Acyl-CoA N-acyltransferases (Nat)"/>
    <property type="match status" value="1"/>
</dbReference>
<dbReference type="InterPro" id="IPR027365">
    <property type="entry name" value="GNAT_acetyltra_YdfB-like"/>
</dbReference>
<evidence type="ECO:0000313" key="2">
    <source>
        <dbReference type="EMBL" id="MBY0759553.1"/>
    </source>
</evidence>
<protein>
    <submittedName>
        <fullName evidence="2">GNAT family N-acetyltransferase</fullName>
    </submittedName>
</protein>
<sequence length="256" mass="29362">MTNKDILRIAMEQSAADINCKASDFLCEHHVVVTSCVGEKARKYYREPIACNLVSYGNNIVASVREEYKDIVEEYIGRYEFYHCFETPNMHWLEERLSKRGQKVCFMAEYYLPDVEKLRALPCDYELKVLEQKDFAELYQPQWANALCEDRKQLDVLGVGAYDGGKLIGLSGCSADCDTMWQIGVDVLPEYRRKGIASSLTSTLAEEILKREKVPFYCSAWSNIRSVRNAVKSGFLPAWVEMTAKPAEMVNEMNRQ</sequence>
<evidence type="ECO:0000259" key="1">
    <source>
        <dbReference type="PROSITE" id="PS51186"/>
    </source>
</evidence>